<dbReference type="GO" id="GO:0016020">
    <property type="term" value="C:membrane"/>
    <property type="evidence" value="ECO:0007669"/>
    <property type="project" value="UniProtKB-SubCell"/>
</dbReference>
<dbReference type="eggNOG" id="KOG3240">
    <property type="taxonomic scope" value="Eukaryota"/>
</dbReference>
<dbReference type="InterPro" id="IPR048254">
    <property type="entry name" value="CDP_ALCOHOL_P_TRANSF_CS"/>
</dbReference>
<dbReference type="PROSITE" id="PS00379">
    <property type="entry name" value="CDP_ALCOHOL_P_TRANSF"/>
    <property type="match status" value="1"/>
</dbReference>
<dbReference type="PaxDb" id="55529-EKX51831"/>
<evidence type="ECO:0000256" key="7">
    <source>
        <dbReference type="ARBA" id="ARBA00023264"/>
    </source>
</evidence>
<dbReference type="RefSeq" id="XP_005838811.1">
    <property type="nucleotide sequence ID" value="XM_005838754.1"/>
</dbReference>
<dbReference type="STRING" id="905079.L1JTF8"/>
<dbReference type="GeneID" id="17308616"/>
<keyword evidence="2 8" id="KW-0808">Transferase</keyword>
<accession>L1JTF8</accession>
<evidence type="ECO:0000313" key="12">
    <source>
        <dbReference type="Proteomes" id="UP000011087"/>
    </source>
</evidence>
<dbReference type="KEGG" id="gtt:GUITHDRAFT_102442"/>
<dbReference type="AlphaFoldDB" id="L1JTF8"/>
<dbReference type="OrthoDB" id="10251079at2759"/>
<evidence type="ECO:0000313" key="11">
    <source>
        <dbReference type="EnsemblProtists" id="EKX51831"/>
    </source>
</evidence>
<evidence type="ECO:0000256" key="8">
    <source>
        <dbReference type="RuleBase" id="RU003750"/>
    </source>
</evidence>
<dbReference type="InterPro" id="IPR000462">
    <property type="entry name" value="CDP-OH_P_trans"/>
</dbReference>
<feature type="transmembrane region" description="Helical" evidence="9">
    <location>
        <begin position="175"/>
        <end position="197"/>
    </location>
</feature>
<dbReference type="GO" id="GO:0016780">
    <property type="term" value="F:phosphotransferase activity, for other substituted phosphate groups"/>
    <property type="evidence" value="ECO:0007669"/>
    <property type="project" value="InterPro"/>
</dbReference>
<keyword evidence="7" id="KW-1208">Phospholipid metabolism</keyword>
<keyword evidence="12" id="KW-1185">Reference proteome</keyword>
<reference evidence="12" key="2">
    <citation type="submission" date="2012-11" db="EMBL/GenBank/DDBJ databases">
        <authorList>
            <person name="Kuo A."/>
            <person name="Curtis B.A."/>
            <person name="Tanifuji G."/>
            <person name="Burki F."/>
            <person name="Gruber A."/>
            <person name="Irimia M."/>
            <person name="Maruyama S."/>
            <person name="Arias M.C."/>
            <person name="Ball S.G."/>
            <person name="Gile G.H."/>
            <person name="Hirakawa Y."/>
            <person name="Hopkins J.F."/>
            <person name="Rensing S.A."/>
            <person name="Schmutz J."/>
            <person name="Symeonidi A."/>
            <person name="Elias M."/>
            <person name="Eveleigh R.J."/>
            <person name="Herman E.K."/>
            <person name="Klute M.J."/>
            <person name="Nakayama T."/>
            <person name="Obornik M."/>
            <person name="Reyes-Prieto A."/>
            <person name="Armbrust E.V."/>
            <person name="Aves S.J."/>
            <person name="Beiko R.G."/>
            <person name="Coutinho P."/>
            <person name="Dacks J.B."/>
            <person name="Durnford D.G."/>
            <person name="Fast N.M."/>
            <person name="Green B.R."/>
            <person name="Grisdale C."/>
            <person name="Hempe F."/>
            <person name="Henrissat B."/>
            <person name="Hoppner M.P."/>
            <person name="Ishida K.-I."/>
            <person name="Kim E."/>
            <person name="Koreny L."/>
            <person name="Kroth P.G."/>
            <person name="Liu Y."/>
            <person name="Malik S.-B."/>
            <person name="Maier U.G."/>
            <person name="McRose D."/>
            <person name="Mock T."/>
            <person name="Neilson J.A."/>
            <person name="Onodera N.T."/>
            <person name="Poole A.M."/>
            <person name="Pritham E.J."/>
            <person name="Richards T.A."/>
            <person name="Rocap G."/>
            <person name="Roy S.W."/>
            <person name="Sarai C."/>
            <person name="Schaack S."/>
            <person name="Shirato S."/>
            <person name="Slamovits C.H."/>
            <person name="Spencer D.F."/>
            <person name="Suzuki S."/>
            <person name="Worden A.Z."/>
            <person name="Zauner S."/>
            <person name="Barry K."/>
            <person name="Bell C."/>
            <person name="Bharti A.K."/>
            <person name="Crow J.A."/>
            <person name="Grimwood J."/>
            <person name="Kramer R."/>
            <person name="Lindquist E."/>
            <person name="Lucas S."/>
            <person name="Salamov A."/>
            <person name="McFadden G.I."/>
            <person name="Lane C.E."/>
            <person name="Keeling P.J."/>
            <person name="Gray M.W."/>
            <person name="Grigoriev I.V."/>
            <person name="Archibald J.M."/>
        </authorList>
    </citation>
    <scope>NUCLEOTIDE SEQUENCE</scope>
    <source>
        <strain evidence="12">CCMP2712</strain>
    </source>
</reference>
<comment type="subcellular location">
    <subcellularLocation>
        <location evidence="1">Membrane</location>
        <topology evidence="1">Multi-pass membrane protein</topology>
    </subcellularLocation>
</comment>
<evidence type="ECO:0000256" key="5">
    <source>
        <dbReference type="ARBA" id="ARBA00023098"/>
    </source>
</evidence>
<reference evidence="11" key="3">
    <citation type="submission" date="2016-03" db="UniProtKB">
        <authorList>
            <consortium name="EnsemblProtists"/>
        </authorList>
    </citation>
    <scope>IDENTIFICATION</scope>
</reference>
<evidence type="ECO:0000256" key="2">
    <source>
        <dbReference type="ARBA" id="ARBA00022679"/>
    </source>
</evidence>
<organism evidence="10">
    <name type="scientific">Guillardia theta (strain CCMP2712)</name>
    <name type="common">Cryptophyte</name>
    <dbReference type="NCBI Taxonomy" id="905079"/>
    <lineage>
        <taxon>Eukaryota</taxon>
        <taxon>Cryptophyceae</taxon>
        <taxon>Pyrenomonadales</taxon>
        <taxon>Geminigeraceae</taxon>
        <taxon>Guillardia</taxon>
    </lineage>
</organism>
<dbReference type="HOGENOM" id="CLU_1317602_0_0_1"/>
<keyword evidence="6 9" id="KW-0472">Membrane</keyword>
<evidence type="ECO:0000256" key="9">
    <source>
        <dbReference type="SAM" id="Phobius"/>
    </source>
</evidence>
<dbReference type="Gene3D" id="1.20.120.1760">
    <property type="match status" value="1"/>
</dbReference>
<dbReference type="Pfam" id="PF01066">
    <property type="entry name" value="CDP-OH_P_transf"/>
    <property type="match status" value="1"/>
</dbReference>
<dbReference type="InterPro" id="IPR043130">
    <property type="entry name" value="CDP-OH_PTrfase_TM_dom"/>
</dbReference>
<reference evidence="10 12" key="1">
    <citation type="journal article" date="2012" name="Nature">
        <title>Algal genomes reveal evolutionary mosaicism and the fate of nucleomorphs.</title>
        <authorList>
            <consortium name="DOE Joint Genome Institute"/>
            <person name="Curtis B.A."/>
            <person name="Tanifuji G."/>
            <person name="Burki F."/>
            <person name="Gruber A."/>
            <person name="Irimia M."/>
            <person name="Maruyama S."/>
            <person name="Arias M.C."/>
            <person name="Ball S.G."/>
            <person name="Gile G.H."/>
            <person name="Hirakawa Y."/>
            <person name="Hopkins J.F."/>
            <person name="Kuo A."/>
            <person name="Rensing S.A."/>
            <person name="Schmutz J."/>
            <person name="Symeonidi A."/>
            <person name="Elias M."/>
            <person name="Eveleigh R.J."/>
            <person name="Herman E.K."/>
            <person name="Klute M.J."/>
            <person name="Nakayama T."/>
            <person name="Obornik M."/>
            <person name="Reyes-Prieto A."/>
            <person name="Armbrust E.V."/>
            <person name="Aves S.J."/>
            <person name="Beiko R.G."/>
            <person name="Coutinho P."/>
            <person name="Dacks J.B."/>
            <person name="Durnford D.G."/>
            <person name="Fast N.M."/>
            <person name="Green B.R."/>
            <person name="Grisdale C.J."/>
            <person name="Hempel F."/>
            <person name="Henrissat B."/>
            <person name="Hoppner M.P."/>
            <person name="Ishida K."/>
            <person name="Kim E."/>
            <person name="Koreny L."/>
            <person name="Kroth P.G."/>
            <person name="Liu Y."/>
            <person name="Malik S.B."/>
            <person name="Maier U.G."/>
            <person name="McRose D."/>
            <person name="Mock T."/>
            <person name="Neilson J.A."/>
            <person name="Onodera N.T."/>
            <person name="Poole A.M."/>
            <person name="Pritham E.J."/>
            <person name="Richards T.A."/>
            <person name="Rocap G."/>
            <person name="Roy S.W."/>
            <person name="Sarai C."/>
            <person name="Schaack S."/>
            <person name="Shirato S."/>
            <person name="Slamovits C.H."/>
            <person name="Spencer D.F."/>
            <person name="Suzuki S."/>
            <person name="Worden A.Z."/>
            <person name="Zauner S."/>
            <person name="Barry K."/>
            <person name="Bell C."/>
            <person name="Bharti A.K."/>
            <person name="Crow J.A."/>
            <person name="Grimwood J."/>
            <person name="Kramer R."/>
            <person name="Lindquist E."/>
            <person name="Lucas S."/>
            <person name="Salamov A."/>
            <person name="McFadden G.I."/>
            <person name="Lane C.E."/>
            <person name="Keeling P.J."/>
            <person name="Gray M.W."/>
            <person name="Grigoriev I.V."/>
            <person name="Archibald J.M."/>
        </authorList>
    </citation>
    <scope>NUCLEOTIDE SEQUENCE</scope>
    <source>
        <strain evidence="10 12">CCMP2712</strain>
    </source>
</reference>
<name>L1JTF8_GUITC</name>
<evidence type="ECO:0000256" key="1">
    <source>
        <dbReference type="ARBA" id="ARBA00004141"/>
    </source>
</evidence>
<dbReference type="OMA" id="KGICFAT"/>
<evidence type="ECO:0000256" key="4">
    <source>
        <dbReference type="ARBA" id="ARBA00022989"/>
    </source>
</evidence>
<feature type="transmembrane region" description="Helical" evidence="9">
    <location>
        <begin position="142"/>
        <end position="160"/>
    </location>
</feature>
<gene>
    <name evidence="10" type="ORF">GUITHDRAFT_102442</name>
</gene>
<dbReference type="EMBL" id="JH992974">
    <property type="protein sequence ID" value="EKX51831.1"/>
    <property type="molecule type" value="Genomic_DNA"/>
</dbReference>
<protein>
    <recommendedName>
        <fullName evidence="13">CDP-diacylglycerol--inositol 3-phosphatidyltransferase</fullName>
    </recommendedName>
</protein>
<evidence type="ECO:0000256" key="6">
    <source>
        <dbReference type="ARBA" id="ARBA00023136"/>
    </source>
</evidence>
<feature type="transmembrane region" description="Helical" evidence="9">
    <location>
        <begin position="34"/>
        <end position="53"/>
    </location>
</feature>
<proteinExistence type="inferred from homology"/>
<dbReference type="GO" id="GO:0008654">
    <property type="term" value="P:phospholipid biosynthetic process"/>
    <property type="evidence" value="ECO:0007669"/>
    <property type="project" value="InterPro"/>
</dbReference>
<dbReference type="Proteomes" id="UP000011087">
    <property type="component" value="Unassembled WGS sequence"/>
</dbReference>
<evidence type="ECO:0000313" key="10">
    <source>
        <dbReference type="EMBL" id="EKX51831.1"/>
    </source>
</evidence>
<sequence length="209" mass="23036">MAGRGDAMLWTVANGVTAGRIVMVIVFAVSPPSFSSLAVLLLSFILDLVDGMLARRLGQTSKLGAILDILADNLGRSAVWAKASGRSASVHAFAVFFISLEWVTLFATQMTSHLEGGRHWKQQTSEEPWMVRAYFKNNFKNPLGTSGILGLFLLPTYIFIDSQFPSIASSFPPSLWLLVGVWLLLGRLASACLEMYFTIRFFRRLLSPS</sequence>
<comment type="similarity">
    <text evidence="8">Belongs to the CDP-alcohol phosphatidyltransferase class-I family.</text>
</comment>
<keyword evidence="3 9" id="KW-0812">Transmembrane</keyword>
<evidence type="ECO:0008006" key="13">
    <source>
        <dbReference type="Google" id="ProtNLM"/>
    </source>
</evidence>
<keyword evidence="4 9" id="KW-1133">Transmembrane helix</keyword>
<keyword evidence="5" id="KW-0443">Lipid metabolism</keyword>
<dbReference type="PANTHER" id="PTHR15362:SF13">
    <property type="entry name" value="SI:CH1073-145M9.1"/>
    <property type="match status" value="1"/>
</dbReference>
<dbReference type="EnsemblProtists" id="EKX51831">
    <property type="protein sequence ID" value="EKX51831"/>
    <property type="gene ID" value="GUITHDRAFT_102442"/>
</dbReference>
<evidence type="ECO:0000256" key="3">
    <source>
        <dbReference type="ARBA" id="ARBA00022692"/>
    </source>
</evidence>
<dbReference type="PANTHER" id="PTHR15362">
    <property type="entry name" value="PHOSPHATIDYLINOSITOL SYNTHASE"/>
    <property type="match status" value="1"/>
</dbReference>